<dbReference type="EMBL" id="GG662564">
    <property type="protein sequence ID" value="EWS72862.1"/>
    <property type="molecule type" value="Genomic_DNA"/>
</dbReference>
<keyword evidence="4" id="KW-1185">Reference proteome</keyword>
<protein>
    <recommendedName>
        <fullName evidence="2">RING-type domain-containing protein</fullName>
    </recommendedName>
</protein>
<reference evidence="4" key="1">
    <citation type="journal article" date="2006" name="PLoS Biol.">
        <title>Macronuclear genome sequence of the ciliate Tetrahymena thermophila, a model eukaryote.</title>
        <authorList>
            <person name="Eisen J.A."/>
            <person name="Coyne R.S."/>
            <person name="Wu M."/>
            <person name="Wu D."/>
            <person name="Thiagarajan M."/>
            <person name="Wortman J.R."/>
            <person name="Badger J.H."/>
            <person name="Ren Q."/>
            <person name="Amedeo P."/>
            <person name="Jones K.M."/>
            <person name="Tallon L.J."/>
            <person name="Delcher A.L."/>
            <person name="Salzberg S.L."/>
            <person name="Silva J.C."/>
            <person name="Haas B.J."/>
            <person name="Majoros W.H."/>
            <person name="Farzad M."/>
            <person name="Carlton J.M."/>
            <person name="Smith R.K. Jr."/>
            <person name="Garg J."/>
            <person name="Pearlman R.E."/>
            <person name="Karrer K.M."/>
            <person name="Sun L."/>
            <person name="Manning G."/>
            <person name="Elde N.C."/>
            <person name="Turkewitz A.P."/>
            <person name="Asai D.J."/>
            <person name="Wilkes D.E."/>
            <person name="Wang Y."/>
            <person name="Cai H."/>
            <person name="Collins K."/>
            <person name="Stewart B.A."/>
            <person name="Lee S.R."/>
            <person name="Wilamowska K."/>
            <person name="Weinberg Z."/>
            <person name="Ruzzo W.L."/>
            <person name="Wloga D."/>
            <person name="Gaertig J."/>
            <person name="Frankel J."/>
            <person name="Tsao C.-C."/>
            <person name="Gorovsky M.A."/>
            <person name="Keeling P.J."/>
            <person name="Waller R.F."/>
            <person name="Patron N.J."/>
            <person name="Cherry J.M."/>
            <person name="Stover N.A."/>
            <person name="Krieger C.J."/>
            <person name="del Toro C."/>
            <person name="Ryder H.F."/>
            <person name="Williamson S.C."/>
            <person name="Barbeau R.A."/>
            <person name="Hamilton E.P."/>
            <person name="Orias E."/>
        </authorList>
    </citation>
    <scope>NUCLEOTIDE SEQUENCE [LARGE SCALE GENOMIC DNA]</scope>
    <source>
        <strain evidence="4">SB210</strain>
    </source>
</reference>
<accession>W7X637</accession>
<dbReference type="PROSITE" id="PS50089">
    <property type="entry name" value="ZF_RING_2"/>
    <property type="match status" value="1"/>
</dbReference>
<sequence length="157" mass="18587">MSQQNLNENNPNICPICFQDVIESRRCLGCKNQFCKLCVLQWKQTKDICPLKCNPNKWLIDLDDINEKNSDGFIVCPFDKNIGNMNCRSCKKPLNFSKIEHQAKYKCKNCQSTLEYFLSNYTGHEDCKQLYSYIYYYYCRNCDLKICSCIEKENDFQ</sequence>
<dbReference type="Proteomes" id="UP000009168">
    <property type="component" value="Unassembled WGS sequence"/>
</dbReference>
<dbReference type="InterPro" id="IPR013083">
    <property type="entry name" value="Znf_RING/FYVE/PHD"/>
</dbReference>
<dbReference type="AlphaFoldDB" id="W7X637"/>
<evidence type="ECO:0000313" key="4">
    <source>
        <dbReference type="Proteomes" id="UP000009168"/>
    </source>
</evidence>
<dbReference type="GeneID" id="24441125"/>
<keyword evidence="1" id="KW-0863">Zinc-finger</keyword>
<keyword evidence="1" id="KW-0862">Zinc</keyword>
<name>W7X637_TETTS</name>
<dbReference type="RefSeq" id="XP_012654590.1">
    <property type="nucleotide sequence ID" value="XM_012799136.1"/>
</dbReference>
<gene>
    <name evidence="3" type="ORF">TTHERM_000931899</name>
</gene>
<keyword evidence="1" id="KW-0479">Metal-binding</keyword>
<dbReference type="Gene3D" id="3.30.40.10">
    <property type="entry name" value="Zinc/RING finger domain, C3HC4 (zinc finger)"/>
    <property type="match status" value="1"/>
</dbReference>
<evidence type="ECO:0000313" key="3">
    <source>
        <dbReference type="EMBL" id="EWS72862.1"/>
    </source>
</evidence>
<dbReference type="KEGG" id="tet:TTHERM_000931899"/>
<proteinExistence type="predicted"/>
<feature type="domain" description="RING-type" evidence="2">
    <location>
        <begin position="14"/>
        <end position="51"/>
    </location>
</feature>
<dbReference type="InterPro" id="IPR001841">
    <property type="entry name" value="Znf_RING"/>
</dbReference>
<dbReference type="InParanoid" id="W7X637"/>
<evidence type="ECO:0000259" key="2">
    <source>
        <dbReference type="PROSITE" id="PS50089"/>
    </source>
</evidence>
<dbReference type="GO" id="GO:0008270">
    <property type="term" value="F:zinc ion binding"/>
    <property type="evidence" value="ECO:0007669"/>
    <property type="project" value="UniProtKB-KW"/>
</dbReference>
<evidence type="ECO:0000256" key="1">
    <source>
        <dbReference type="PROSITE-ProRule" id="PRU00175"/>
    </source>
</evidence>
<dbReference type="OrthoDB" id="1630758at2759"/>
<dbReference type="SUPFAM" id="SSF57850">
    <property type="entry name" value="RING/U-box"/>
    <property type="match status" value="1"/>
</dbReference>
<organism evidence="3 4">
    <name type="scientific">Tetrahymena thermophila (strain SB210)</name>
    <dbReference type="NCBI Taxonomy" id="312017"/>
    <lineage>
        <taxon>Eukaryota</taxon>
        <taxon>Sar</taxon>
        <taxon>Alveolata</taxon>
        <taxon>Ciliophora</taxon>
        <taxon>Intramacronucleata</taxon>
        <taxon>Oligohymenophorea</taxon>
        <taxon>Hymenostomatida</taxon>
        <taxon>Tetrahymenina</taxon>
        <taxon>Tetrahymenidae</taxon>
        <taxon>Tetrahymena</taxon>
    </lineage>
</organism>